<proteinExistence type="predicted"/>
<dbReference type="EMBL" id="QEAP01000086">
    <property type="protein sequence ID" value="TPX75301.1"/>
    <property type="molecule type" value="Genomic_DNA"/>
</dbReference>
<feature type="domain" description="BHLH" evidence="2">
    <location>
        <begin position="329"/>
        <end position="382"/>
    </location>
</feature>
<evidence type="ECO:0000313" key="3">
    <source>
        <dbReference type="EMBL" id="TPX75301.1"/>
    </source>
</evidence>
<feature type="compositionally biased region" description="Polar residues" evidence="1">
    <location>
        <begin position="182"/>
        <end position="201"/>
    </location>
</feature>
<dbReference type="GO" id="GO:0046983">
    <property type="term" value="F:protein dimerization activity"/>
    <property type="evidence" value="ECO:0007669"/>
    <property type="project" value="InterPro"/>
</dbReference>
<feature type="region of interest" description="Disordered" evidence="1">
    <location>
        <begin position="182"/>
        <end position="206"/>
    </location>
</feature>
<keyword evidence="4" id="KW-1185">Reference proteome</keyword>
<evidence type="ECO:0000256" key="1">
    <source>
        <dbReference type="SAM" id="MobiDB-lite"/>
    </source>
</evidence>
<dbReference type="PROSITE" id="PS50888">
    <property type="entry name" value="BHLH"/>
    <property type="match status" value="1"/>
</dbReference>
<dbReference type="InterPro" id="IPR036638">
    <property type="entry name" value="HLH_DNA-bd_sf"/>
</dbReference>
<protein>
    <recommendedName>
        <fullName evidence="2">BHLH domain-containing protein</fullName>
    </recommendedName>
</protein>
<sequence>MAAEMMPGDNQGLLSQVDVAFIQEFFWNGSNEQPSVSTDHTQTAPFFQGTVDHTVDMSEGIEGIEGLKRSQSYQHLRLHTDTTAGTDGFATAFSPSQMGMDSHQQQLHLAELLAVQQMQIQMIPQPSFASPALQPQPEPTLKQVTYPVLTSSKRPALKLHTDMVRMTPSQIMNISTAFPTTPTNGSQFSFERPLSRSSSTHQLSQLQPVSLPLSAPYLQQPLLPPQSAQQQQQQFSNFTHQYDVLQSPLFTKPRDQTFNSPFESPIQFFSTPVQSTPNTTFTLAPASSRLNPAYFEPLDADFEQLEGLGVRNDQDGEVDEDGNELKGERRKTYRKNAEKKRRDQMKTCLNEVKQLLPKGNIRSKIVSKERVVEKAFEYIVELQEHSDQKAEMIRTLEAEINALRAVGAV</sequence>
<organism evidence="3 4">
    <name type="scientific">Chytriomyces confervae</name>
    <dbReference type="NCBI Taxonomy" id="246404"/>
    <lineage>
        <taxon>Eukaryota</taxon>
        <taxon>Fungi</taxon>
        <taxon>Fungi incertae sedis</taxon>
        <taxon>Chytridiomycota</taxon>
        <taxon>Chytridiomycota incertae sedis</taxon>
        <taxon>Chytridiomycetes</taxon>
        <taxon>Chytridiales</taxon>
        <taxon>Chytriomycetaceae</taxon>
        <taxon>Chytriomyces</taxon>
    </lineage>
</organism>
<reference evidence="3 4" key="1">
    <citation type="journal article" date="2019" name="Sci. Rep.">
        <title>Comparative genomics of chytrid fungi reveal insights into the obligate biotrophic and pathogenic lifestyle of Synchytrium endobioticum.</title>
        <authorList>
            <person name="van de Vossenberg B.T.L.H."/>
            <person name="Warris S."/>
            <person name="Nguyen H.D.T."/>
            <person name="van Gent-Pelzer M.P.E."/>
            <person name="Joly D.L."/>
            <person name="van de Geest H.C."/>
            <person name="Bonants P.J.M."/>
            <person name="Smith D.S."/>
            <person name="Levesque C.A."/>
            <person name="van der Lee T.A.J."/>
        </authorList>
    </citation>
    <scope>NUCLEOTIDE SEQUENCE [LARGE SCALE GENOMIC DNA]</scope>
    <source>
        <strain evidence="3 4">CBS 675.73</strain>
    </source>
</reference>
<accession>A0A507FG18</accession>
<dbReference type="SMART" id="SM00353">
    <property type="entry name" value="HLH"/>
    <property type="match status" value="1"/>
</dbReference>
<dbReference type="Gene3D" id="4.10.280.10">
    <property type="entry name" value="Helix-loop-helix DNA-binding domain"/>
    <property type="match status" value="1"/>
</dbReference>
<dbReference type="InterPro" id="IPR011598">
    <property type="entry name" value="bHLH_dom"/>
</dbReference>
<evidence type="ECO:0000313" key="4">
    <source>
        <dbReference type="Proteomes" id="UP000320333"/>
    </source>
</evidence>
<dbReference type="SUPFAM" id="SSF47459">
    <property type="entry name" value="HLH, helix-loop-helix DNA-binding domain"/>
    <property type="match status" value="1"/>
</dbReference>
<dbReference type="AlphaFoldDB" id="A0A507FG18"/>
<dbReference type="OrthoDB" id="2148056at2759"/>
<comment type="caution">
    <text evidence="3">The sequence shown here is derived from an EMBL/GenBank/DDBJ whole genome shotgun (WGS) entry which is preliminary data.</text>
</comment>
<dbReference type="Pfam" id="PF00010">
    <property type="entry name" value="HLH"/>
    <property type="match status" value="1"/>
</dbReference>
<evidence type="ECO:0000259" key="2">
    <source>
        <dbReference type="PROSITE" id="PS50888"/>
    </source>
</evidence>
<name>A0A507FG18_9FUNG</name>
<dbReference type="Proteomes" id="UP000320333">
    <property type="component" value="Unassembled WGS sequence"/>
</dbReference>
<gene>
    <name evidence="3" type="ORF">CcCBS67573_g03425</name>
</gene>